<feature type="binding site" evidence="6">
    <location>
        <position position="101"/>
    </location>
    <ligand>
        <name>S-adenosyl-L-methionine</name>
        <dbReference type="ChEBI" id="CHEBI:59789"/>
    </ligand>
</feature>
<keyword evidence="5 6" id="KW-0949">S-adenosyl-L-methionine</keyword>
<dbReference type="EC" id="2.1.1.199" evidence="6"/>
<comment type="catalytic activity">
    <reaction evidence="6">
        <text>cytidine(1402) in 16S rRNA + S-adenosyl-L-methionine = N(4)-methylcytidine(1402) in 16S rRNA + S-adenosyl-L-homocysteine + H(+)</text>
        <dbReference type="Rhea" id="RHEA:42928"/>
        <dbReference type="Rhea" id="RHEA-COMP:10286"/>
        <dbReference type="Rhea" id="RHEA-COMP:10287"/>
        <dbReference type="ChEBI" id="CHEBI:15378"/>
        <dbReference type="ChEBI" id="CHEBI:57856"/>
        <dbReference type="ChEBI" id="CHEBI:59789"/>
        <dbReference type="ChEBI" id="CHEBI:74506"/>
        <dbReference type="ChEBI" id="CHEBI:82748"/>
        <dbReference type="EC" id="2.1.1.199"/>
    </reaction>
</comment>
<organism evidence="7 8">
    <name type="scientific">Methylomonas rapida</name>
    <dbReference type="NCBI Taxonomy" id="2963939"/>
    <lineage>
        <taxon>Bacteria</taxon>
        <taxon>Pseudomonadati</taxon>
        <taxon>Pseudomonadota</taxon>
        <taxon>Gammaproteobacteria</taxon>
        <taxon>Methylococcales</taxon>
        <taxon>Methylococcaceae</taxon>
        <taxon>Methylomonas</taxon>
    </lineage>
</organism>
<dbReference type="PANTHER" id="PTHR11265:SF0">
    <property type="entry name" value="12S RRNA N4-METHYLCYTIDINE METHYLTRANSFERASE"/>
    <property type="match status" value="1"/>
</dbReference>
<comment type="function">
    <text evidence="6">Specifically methylates the N4 position of cytidine in position 1402 (C1402) of 16S rRNA.</text>
</comment>
<keyword evidence="4 6" id="KW-0808">Transferase</keyword>
<evidence type="ECO:0000256" key="2">
    <source>
        <dbReference type="ARBA" id="ARBA00022552"/>
    </source>
</evidence>
<comment type="subcellular location">
    <subcellularLocation>
        <location evidence="6">Cytoplasm</location>
    </subcellularLocation>
</comment>
<evidence type="ECO:0000256" key="6">
    <source>
        <dbReference type="HAMAP-Rule" id="MF_01007"/>
    </source>
</evidence>
<accession>A0ABY7GR41</accession>
<feature type="binding site" evidence="6">
    <location>
        <position position="108"/>
    </location>
    <ligand>
        <name>S-adenosyl-L-methionine</name>
        <dbReference type="ChEBI" id="CHEBI:59789"/>
    </ligand>
</feature>
<dbReference type="GO" id="GO:0008168">
    <property type="term" value="F:methyltransferase activity"/>
    <property type="evidence" value="ECO:0007669"/>
    <property type="project" value="UniProtKB-KW"/>
</dbReference>
<reference evidence="7" key="1">
    <citation type="submission" date="2022-11" db="EMBL/GenBank/DDBJ databases">
        <title>Methylomonas rapida sp. nov., Carotenoid-Producing Obligate Methanotrophs with High Growth Characteristics and Biotechnological Potential.</title>
        <authorList>
            <person name="Tikhonova E.N."/>
            <person name="Suleimanov R.Z."/>
            <person name="Miroshnikov K."/>
            <person name="Oshkin I.Y."/>
            <person name="Belova S.E."/>
            <person name="Danilova O.V."/>
            <person name="Ashikhmin A."/>
            <person name="Konopkin A."/>
            <person name="But S.Y."/>
            <person name="Khmelenina V.N."/>
            <person name="Kuznetsov N."/>
            <person name="Pimenov N.V."/>
            <person name="Dedysh S.N."/>
        </authorList>
    </citation>
    <scope>NUCLEOTIDE SEQUENCE</scope>
    <source>
        <strain evidence="7">MP1</strain>
    </source>
</reference>
<evidence type="ECO:0000256" key="5">
    <source>
        <dbReference type="ARBA" id="ARBA00022691"/>
    </source>
</evidence>
<keyword evidence="6" id="KW-0963">Cytoplasm</keyword>
<name>A0ABY7GR41_9GAMM</name>
<dbReference type="Gene3D" id="3.40.50.150">
    <property type="entry name" value="Vaccinia Virus protein VP39"/>
    <property type="match status" value="1"/>
</dbReference>
<dbReference type="NCBIfam" id="TIGR00006">
    <property type="entry name" value="16S rRNA (cytosine(1402)-N(4))-methyltransferase RsmH"/>
    <property type="match status" value="1"/>
</dbReference>
<keyword evidence="8" id="KW-1185">Reference proteome</keyword>
<dbReference type="Proteomes" id="UP001162780">
    <property type="component" value="Chromosome"/>
</dbReference>
<dbReference type="PANTHER" id="PTHR11265">
    <property type="entry name" value="S-ADENOSYL-METHYLTRANSFERASE MRAW"/>
    <property type="match status" value="1"/>
</dbReference>
<gene>
    <name evidence="6 7" type="primary">rsmH</name>
    <name evidence="7" type="ORF">NM686_001570</name>
</gene>
<dbReference type="Pfam" id="PF01795">
    <property type="entry name" value="Methyltransf_5"/>
    <property type="match status" value="1"/>
</dbReference>
<comment type="similarity">
    <text evidence="1 6">Belongs to the methyltransferase superfamily. RsmH family.</text>
</comment>
<dbReference type="SUPFAM" id="SSF53335">
    <property type="entry name" value="S-adenosyl-L-methionine-dependent methyltransferases"/>
    <property type="match status" value="1"/>
</dbReference>
<dbReference type="EMBL" id="CP113517">
    <property type="protein sequence ID" value="WAR46986.1"/>
    <property type="molecule type" value="Genomic_DNA"/>
</dbReference>
<evidence type="ECO:0000256" key="4">
    <source>
        <dbReference type="ARBA" id="ARBA00022679"/>
    </source>
</evidence>
<protein>
    <recommendedName>
        <fullName evidence="6">Ribosomal RNA small subunit methyltransferase H</fullName>
        <ecNumber evidence="6">2.1.1.199</ecNumber>
    </recommendedName>
    <alternativeName>
        <fullName evidence="6">16S rRNA m(4)C1402 methyltransferase</fullName>
    </alternativeName>
    <alternativeName>
        <fullName evidence="6">rRNA (cytosine-N(4)-)-methyltransferase RsmH</fullName>
    </alternativeName>
</protein>
<evidence type="ECO:0000256" key="3">
    <source>
        <dbReference type="ARBA" id="ARBA00022603"/>
    </source>
</evidence>
<keyword evidence="2 6" id="KW-0698">rRNA processing</keyword>
<sequence length="309" mass="34741">MPSHQAVLYEEALDSLQIKPDGIYVDGTFGRGGHSSGILQHLGESGRLIALDRDIEAITSDQAKRLSTDKRFSLRHACFAELASVVEQLGYQGRVNGVLLDLGVSSPQLDTAERGFSFLRNGPLDMRMDTHRGKTAAQYLAEVEEQDLVRVLFEYGEERFARRIARAIVQRRQQQALQTTQELAKLIEDSVPFRDKHKHPATRAFQAVRIEINQELEQIKAALSQALQVLAPGGRLVVISFHSLEDRIVKRFIRDESGRKHNPGKLPVREQDIAQGQLKKVGRSIRAQAQELQQNPRARSAIMRVAEKI</sequence>
<evidence type="ECO:0000313" key="7">
    <source>
        <dbReference type="EMBL" id="WAR46986.1"/>
    </source>
</evidence>
<feature type="binding site" evidence="6">
    <location>
        <position position="79"/>
    </location>
    <ligand>
        <name>S-adenosyl-L-methionine</name>
        <dbReference type="ChEBI" id="CHEBI:59789"/>
    </ligand>
</feature>
<dbReference type="SUPFAM" id="SSF81799">
    <property type="entry name" value="Putative methyltransferase TM0872, insert domain"/>
    <property type="match status" value="1"/>
</dbReference>
<keyword evidence="3 6" id="KW-0489">Methyltransferase</keyword>
<dbReference type="PIRSF" id="PIRSF004486">
    <property type="entry name" value="MraW"/>
    <property type="match status" value="1"/>
</dbReference>
<dbReference type="InterPro" id="IPR023397">
    <property type="entry name" value="SAM-dep_MeTrfase_MraW_recog"/>
</dbReference>
<dbReference type="GO" id="GO:0032259">
    <property type="term" value="P:methylation"/>
    <property type="evidence" value="ECO:0007669"/>
    <property type="project" value="UniProtKB-KW"/>
</dbReference>
<evidence type="ECO:0000256" key="1">
    <source>
        <dbReference type="ARBA" id="ARBA00010396"/>
    </source>
</evidence>
<feature type="binding site" evidence="6">
    <location>
        <begin position="32"/>
        <end position="34"/>
    </location>
    <ligand>
        <name>S-adenosyl-L-methionine</name>
        <dbReference type="ChEBI" id="CHEBI:59789"/>
    </ligand>
</feature>
<dbReference type="Gene3D" id="1.10.150.170">
    <property type="entry name" value="Putative methyltransferase TM0872, insert domain"/>
    <property type="match status" value="1"/>
</dbReference>
<proteinExistence type="inferred from homology"/>
<dbReference type="RefSeq" id="WP_269022891.1">
    <property type="nucleotide sequence ID" value="NZ_CP113517.1"/>
</dbReference>
<dbReference type="HAMAP" id="MF_01007">
    <property type="entry name" value="16SrRNA_methyltr_H"/>
    <property type="match status" value="1"/>
</dbReference>
<evidence type="ECO:0000313" key="8">
    <source>
        <dbReference type="Proteomes" id="UP001162780"/>
    </source>
</evidence>
<dbReference type="InterPro" id="IPR029063">
    <property type="entry name" value="SAM-dependent_MTases_sf"/>
</dbReference>
<dbReference type="InterPro" id="IPR002903">
    <property type="entry name" value="RsmH"/>
</dbReference>
<feature type="binding site" evidence="6">
    <location>
        <position position="52"/>
    </location>
    <ligand>
        <name>S-adenosyl-L-methionine</name>
        <dbReference type="ChEBI" id="CHEBI:59789"/>
    </ligand>
</feature>